<feature type="domain" description="Glycosyl transferase 48" evidence="2">
    <location>
        <begin position="148"/>
        <end position="263"/>
    </location>
</feature>
<reference evidence="4" key="2">
    <citation type="submission" date="2013-12" db="EMBL/GenBank/DDBJ databases">
        <authorList>
            <person name="Yu Y."/>
            <person name="Lee S."/>
            <person name="de Baynast K."/>
            <person name="Wissotski M."/>
            <person name="Liu L."/>
            <person name="Talag J."/>
            <person name="Goicoechea J."/>
            <person name="Angelova A."/>
            <person name="Jetty R."/>
            <person name="Kudrna D."/>
            <person name="Golser W."/>
            <person name="Rivera L."/>
            <person name="Zhang J."/>
            <person name="Wing R."/>
        </authorList>
    </citation>
    <scope>NUCLEOTIDE SEQUENCE</scope>
</reference>
<keyword evidence="1" id="KW-1133">Transmembrane helix</keyword>
<reference evidence="3 4" key="1">
    <citation type="submission" date="2012-08" db="EMBL/GenBank/DDBJ databases">
        <title>Oryza genome evolution.</title>
        <authorList>
            <person name="Wing R.A."/>
        </authorList>
    </citation>
    <scope>NUCLEOTIDE SEQUENCE</scope>
</reference>
<proteinExistence type="predicted"/>
<dbReference type="EnsemblPlants" id="LPERR07G03710.1">
    <property type="protein sequence ID" value="LPERR07G03710.1"/>
    <property type="gene ID" value="LPERR07G03710"/>
</dbReference>
<name>A0A0D9WVW5_9ORYZ</name>
<evidence type="ECO:0000313" key="3">
    <source>
        <dbReference type="EnsemblPlants" id="LPERR07G03710.1"/>
    </source>
</evidence>
<evidence type="ECO:0000313" key="4">
    <source>
        <dbReference type="Proteomes" id="UP000032180"/>
    </source>
</evidence>
<dbReference type="HOGENOM" id="CLU_712440_0_0_1"/>
<sequence length="388" mass="43681">MAAALSSAAEGVWSTEQKMFPMAPPPIGVEIGNDWRRAEEDAGDEAVGLFAHLGEIRDMNSVQFFASVVWEDQVKSGGGTEAEKRNMEQLKNEGLAVSGLVPTNLLFVDTIVLPDEDNSTFYKQVWCMHTILTSSSMDFMINVPKNLEAHQRITFFSNLLNAKFMQLQWEVEIYHVKLPGPLKLGEGELESQNHAIIFTKGHAVQTIDLNQDNYFEEALKMRNLLEFNQDYGIRKPKILGVRKHVFTSSVSSLACFMSAQETVVYQLHITGEYFCGPTNGTSMYQIKIQPFIDHANLKQMVGLCFGTSSNEAHMYRHVHAIIVGASVASNVLLLEFTKIPFVDTFTCLLAFLPTGWGIISIALVFKPYLGTSYFLNHYWKKDHMEFEV</sequence>
<keyword evidence="1" id="KW-0472">Membrane</keyword>
<feature type="transmembrane region" description="Helical" evidence="1">
    <location>
        <begin position="314"/>
        <end position="333"/>
    </location>
</feature>
<dbReference type="Gramene" id="LPERR07G03710.1">
    <property type="protein sequence ID" value="LPERR07G03710.1"/>
    <property type="gene ID" value="LPERR07G03710"/>
</dbReference>
<organism evidence="3 4">
    <name type="scientific">Leersia perrieri</name>
    <dbReference type="NCBI Taxonomy" id="77586"/>
    <lineage>
        <taxon>Eukaryota</taxon>
        <taxon>Viridiplantae</taxon>
        <taxon>Streptophyta</taxon>
        <taxon>Embryophyta</taxon>
        <taxon>Tracheophyta</taxon>
        <taxon>Spermatophyta</taxon>
        <taxon>Magnoliopsida</taxon>
        <taxon>Liliopsida</taxon>
        <taxon>Poales</taxon>
        <taxon>Poaceae</taxon>
        <taxon>BOP clade</taxon>
        <taxon>Oryzoideae</taxon>
        <taxon>Oryzeae</taxon>
        <taxon>Oryzinae</taxon>
        <taxon>Leersia</taxon>
    </lineage>
</organism>
<dbReference type="GO" id="GO:0006075">
    <property type="term" value="P:(1-&gt;3)-beta-D-glucan biosynthetic process"/>
    <property type="evidence" value="ECO:0007669"/>
    <property type="project" value="InterPro"/>
</dbReference>
<dbReference type="GO" id="GO:0005886">
    <property type="term" value="C:plasma membrane"/>
    <property type="evidence" value="ECO:0007669"/>
    <property type="project" value="TreeGrafter"/>
</dbReference>
<dbReference type="AlphaFoldDB" id="A0A0D9WVW5"/>
<protein>
    <recommendedName>
        <fullName evidence="2">Glycosyl transferase 48 domain-containing protein</fullName>
    </recommendedName>
</protein>
<dbReference type="Proteomes" id="UP000032180">
    <property type="component" value="Chromosome 7"/>
</dbReference>
<dbReference type="eggNOG" id="KOG0916">
    <property type="taxonomic scope" value="Eukaryota"/>
</dbReference>
<dbReference type="GO" id="GO:0003843">
    <property type="term" value="F:1,3-beta-D-glucan synthase activity"/>
    <property type="evidence" value="ECO:0007669"/>
    <property type="project" value="InterPro"/>
</dbReference>
<dbReference type="PANTHER" id="PTHR12741:SF90">
    <property type="entry name" value="1,3-BETA-GLUCAN SYNTHASE"/>
    <property type="match status" value="1"/>
</dbReference>
<reference evidence="3" key="3">
    <citation type="submission" date="2015-04" db="UniProtKB">
        <authorList>
            <consortium name="EnsemblPlants"/>
        </authorList>
    </citation>
    <scope>IDENTIFICATION</scope>
</reference>
<keyword evidence="4" id="KW-1185">Reference proteome</keyword>
<dbReference type="GO" id="GO:0000148">
    <property type="term" value="C:1,3-beta-D-glucan synthase complex"/>
    <property type="evidence" value="ECO:0007669"/>
    <property type="project" value="InterPro"/>
</dbReference>
<feature type="transmembrane region" description="Helical" evidence="1">
    <location>
        <begin position="345"/>
        <end position="365"/>
    </location>
</feature>
<keyword evidence="1" id="KW-0812">Transmembrane</keyword>
<accession>A0A0D9WVW5</accession>
<evidence type="ECO:0000256" key="1">
    <source>
        <dbReference type="SAM" id="Phobius"/>
    </source>
</evidence>
<dbReference type="PANTHER" id="PTHR12741">
    <property type="entry name" value="LYST-INTERACTING PROTEIN LIP5 DOPAMINE RESPONSIVE PROTEIN DRG-1"/>
    <property type="match status" value="1"/>
</dbReference>
<evidence type="ECO:0000259" key="2">
    <source>
        <dbReference type="Pfam" id="PF02364"/>
    </source>
</evidence>
<dbReference type="STRING" id="77586.A0A0D9WVW5"/>
<dbReference type="InterPro" id="IPR003440">
    <property type="entry name" value="Glyco_trans_48_dom"/>
</dbReference>
<dbReference type="Pfam" id="PF02364">
    <property type="entry name" value="Glucan_synthase"/>
    <property type="match status" value="1"/>
</dbReference>